<evidence type="ECO:0000313" key="2">
    <source>
        <dbReference type="EMBL" id="NUU75148.1"/>
    </source>
</evidence>
<feature type="transmembrane region" description="Helical" evidence="1">
    <location>
        <begin position="100"/>
        <end position="129"/>
    </location>
</feature>
<feature type="transmembrane region" description="Helical" evidence="1">
    <location>
        <begin position="60"/>
        <end position="79"/>
    </location>
</feature>
<dbReference type="PANTHER" id="PTHR37305:SF1">
    <property type="entry name" value="MEMBRANE PROTEIN"/>
    <property type="match status" value="1"/>
</dbReference>
<dbReference type="AlphaFoldDB" id="A0A7Y6BUA6"/>
<keyword evidence="1" id="KW-1133">Transmembrane helix</keyword>
<dbReference type="Pfam" id="PF12730">
    <property type="entry name" value="ABC2_membrane_4"/>
    <property type="match status" value="1"/>
</dbReference>
<name>A0A7Y6BUA6_9BACL</name>
<proteinExistence type="predicted"/>
<feature type="transmembrane region" description="Helical" evidence="1">
    <location>
        <begin position="178"/>
        <end position="200"/>
    </location>
</feature>
<organism evidence="2 3">
    <name type="scientific">Paenibacillus xylanilyticus</name>
    <dbReference type="NCBI Taxonomy" id="248903"/>
    <lineage>
        <taxon>Bacteria</taxon>
        <taxon>Bacillati</taxon>
        <taxon>Bacillota</taxon>
        <taxon>Bacilli</taxon>
        <taxon>Bacillales</taxon>
        <taxon>Paenibacillaceae</taxon>
        <taxon>Paenibacillus</taxon>
    </lineage>
</organism>
<keyword evidence="1" id="KW-0812">Transmembrane</keyword>
<evidence type="ECO:0000256" key="1">
    <source>
        <dbReference type="SAM" id="Phobius"/>
    </source>
</evidence>
<dbReference type="EMBL" id="JABMCB010000166">
    <property type="protein sequence ID" value="NUU75148.1"/>
    <property type="molecule type" value="Genomic_DNA"/>
</dbReference>
<comment type="caution">
    <text evidence="2">The sequence shown here is derived from an EMBL/GenBank/DDBJ whole genome shotgun (WGS) entry which is preliminary data.</text>
</comment>
<evidence type="ECO:0000313" key="3">
    <source>
        <dbReference type="Proteomes" id="UP000526125"/>
    </source>
</evidence>
<keyword evidence="3" id="KW-1185">Reference proteome</keyword>
<reference evidence="2 3" key="1">
    <citation type="submission" date="2020-05" db="EMBL/GenBank/DDBJ databases">
        <title>Genome Sequencing of Type Strains.</title>
        <authorList>
            <person name="Lemaire J.F."/>
            <person name="Inderbitzin P."/>
            <person name="Gregorio O.A."/>
            <person name="Collins S.B."/>
            <person name="Wespe N."/>
            <person name="Knight-Connoni V."/>
        </authorList>
    </citation>
    <scope>NUCLEOTIDE SEQUENCE [LARGE SCALE GENOMIC DNA]</scope>
    <source>
        <strain evidence="2 3">LMG 21957</strain>
    </source>
</reference>
<keyword evidence="1" id="KW-0472">Membrane</keyword>
<accession>A0A7Y6BUA6</accession>
<dbReference type="PANTHER" id="PTHR37305">
    <property type="entry name" value="INTEGRAL MEMBRANE PROTEIN-RELATED"/>
    <property type="match status" value="1"/>
</dbReference>
<sequence length="232" mass="25888">MLKLIELEWKKLERKKVIGEAITYWLILMFLPIFFLKVVFADMPSVRFGESYAAALDLMIAMQMGFILFGASLINHVFIEEYKNKTIALSFGYPFSRKRLVMAKVVFIVLAVFIGTLVSFGVSGIATFALNQVMEVIPGMPTAADLTNYAIRMVIHSIAAALASLIPLFLFGIWKRAVIPTVICAVFLMQFPNFLGLLRITLSPDFLYVIFSVLGVASVILSVKFVNKLGDL</sequence>
<dbReference type="RefSeq" id="WP_175394993.1">
    <property type="nucleotide sequence ID" value="NZ_JABMCB010000166.1"/>
</dbReference>
<protein>
    <submittedName>
        <fullName evidence="2">ABC transporter permease subunit</fullName>
    </submittedName>
</protein>
<feature type="transmembrane region" description="Helical" evidence="1">
    <location>
        <begin position="21"/>
        <end position="40"/>
    </location>
</feature>
<feature type="transmembrane region" description="Helical" evidence="1">
    <location>
        <begin position="149"/>
        <end position="171"/>
    </location>
</feature>
<feature type="transmembrane region" description="Helical" evidence="1">
    <location>
        <begin position="206"/>
        <end position="226"/>
    </location>
</feature>
<gene>
    <name evidence="2" type="ORF">HP552_07835</name>
</gene>
<dbReference type="Proteomes" id="UP000526125">
    <property type="component" value="Unassembled WGS sequence"/>
</dbReference>